<evidence type="ECO:0000313" key="2">
    <source>
        <dbReference type="EMBL" id="GKT19027.1"/>
    </source>
</evidence>
<feature type="region of interest" description="Disordered" evidence="1">
    <location>
        <begin position="1"/>
        <end position="47"/>
    </location>
</feature>
<feature type="compositionally biased region" description="Basic and acidic residues" evidence="1">
    <location>
        <begin position="25"/>
        <end position="37"/>
    </location>
</feature>
<reference evidence="2" key="1">
    <citation type="submission" date="2022-03" db="EMBL/GenBank/DDBJ databases">
        <title>Draft genome sequence of Aduncisulcus paluster, a free-living microaerophilic Fornicata.</title>
        <authorList>
            <person name="Yuyama I."/>
            <person name="Kume K."/>
            <person name="Tamura T."/>
            <person name="Inagaki Y."/>
            <person name="Hashimoto T."/>
        </authorList>
    </citation>
    <scope>NUCLEOTIDE SEQUENCE</scope>
    <source>
        <strain evidence="2">NY0171</strain>
    </source>
</reference>
<gene>
    <name evidence="2" type="ORF">ADUPG1_011427</name>
</gene>
<evidence type="ECO:0000313" key="3">
    <source>
        <dbReference type="Proteomes" id="UP001057375"/>
    </source>
</evidence>
<protein>
    <submittedName>
        <fullName evidence="2">Uncharacterized protein</fullName>
    </submittedName>
</protein>
<organism evidence="2 3">
    <name type="scientific">Aduncisulcus paluster</name>
    <dbReference type="NCBI Taxonomy" id="2918883"/>
    <lineage>
        <taxon>Eukaryota</taxon>
        <taxon>Metamonada</taxon>
        <taxon>Carpediemonas-like organisms</taxon>
        <taxon>Aduncisulcus</taxon>
    </lineage>
</organism>
<keyword evidence="3" id="KW-1185">Reference proteome</keyword>
<comment type="caution">
    <text evidence="2">The sequence shown here is derived from an EMBL/GenBank/DDBJ whole genome shotgun (WGS) entry which is preliminary data.</text>
</comment>
<accession>A0ABQ5JVW4</accession>
<name>A0ABQ5JVW4_9EUKA</name>
<evidence type="ECO:0000256" key="1">
    <source>
        <dbReference type="SAM" id="MobiDB-lite"/>
    </source>
</evidence>
<dbReference type="Proteomes" id="UP001057375">
    <property type="component" value="Unassembled WGS sequence"/>
</dbReference>
<feature type="compositionally biased region" description="Basic and acidic residues" evidence="1">
    <location>
        <begin position="8"/>
        <end position="18"/>
    </location>
</feature>
<feature type="compositionally biased region" description="Polar residues" evidence="1">
    <location>
        <begin position="38"/>
        <end position="47"/>
    </location>
</feature>
<sequence>MKLINLSTDEKDNEEGRKKEGRRRKGEEGKVVKREESSGYTMGTTSKTLWNDMDVMFDPVRESQGEAQVEGRDE</sequence>
<proteinExistence type="predicted"/>
<dbReference type="EMBL" id="BQXS01012008">
    <property type="protein sequence ID" value="GKT19027.1"/>
    <property type="molecule type" value="Genomic_DNA"/>
</dbReference>